<dbReference type="OrthoDB" id="10248617at2759"/>
<dbReference type="Gene3D" id="3.90.1100.10">
    <property type="match status" value="1"/>
</dbReference>
<reference evidence="8 9" key="1">
    <citation type="journal article" name="Sci. Rep.">
        <title>Genome-scale phylogenetic analyses confirm Olpidium as the closest living zoosporic fungus to the non-flagellated, terrestrial fungi.</title>
        <authorList>
            <person name="Chang Y."/>
            <person name="Rochon D."/>
            <person name="Sekimoto S."/>
            <person name="Wang Y."/>
            <person name="Chovatia M."/>
            <person name="Sandor L."/>
            <person name="Salamov A."/>
            <person name="Grigoriev I.V."/>
            <person name="Stajich J.E."/>
            <person name="Spatafora J.W."/>
        </authorList>
    </citation>
    <scope>NUCLEOTIDE SEQUENCE [LARGE SCALE GENOMIC DNA]</scope>
    <source>
        <strain evidence="8">S191</strain>
    </source>
</reference>
<keyword evidence="6" id="KW-0804">Transcription</keyword>
<dbReference type="FunFam" id="3.90.1100.10:FF:000009">
    <property type="entry name" value="DNA-directed RNA polymerase subunit beta"/>
    <property type="match status" value="1"/>
</dbReference>
<dbReference type="GO" id="GO:0003677">
    <property type="term" value="F:DNA binding"/>
    <property type="evidence" value="ECO:0007669"/>
    <property type="project" value="InterPro"/>
</dbReference>
<keyword evidence="4" id="KW-0808">Transferase</keyword>
<dbReference type="Proteomes" id="UP000673691">
    <property type="component" value="Unassembled WGS sequence"/>
</dbReference>
<evidence type="ECO:0000256" key="3">
    <source>
        <dbReference type="ARBA" id="ARBA00022478"/>
    </source>
</evidence>
<dbReference type="Pfam" id="PF04563">
    <property type="entry name" value="RNA_pol_Rpb2_1"/>
    <property type="match status" value="1"/>
</dbReference>
<name>A0A8H8A2E9_9FUNG</name>
<dbReference type="AlphaFoldDB" id="A0A8H8A2E9"/>
<evidence type="ECO:0000256" key="1">
    <source>
        <dbReference type="ARBA" id="ARBA00006835"/>
    </source>
</evidence>
<keyword evidence="3" id="KW-0240">DNA-directed RNA polymerase</keyword>
<evidence type="ECO:0000256" key="6">
    <source>
        <dbReference type="ARBA" id="ARBA00023163"/>
    </source>
</evidence>
<dbReference type="InterPro" id="IPR007644">
    <property type="entry name" value="RNA_pol_bsu_protrusion"/>
</dbReference>
<sequence length="274" mass="30926">MSAQQKRASSGVATKCKSAVGVKPDPDAEADFKRFLDTASDPSKFNGKRLGDPVNTVQDKWKLLPAFLKVKGLVKQHLDSFNYLIHHDLRNIVKANQIITSDVDPFFWLRYFDVHVGPPERTDADAANRSYTPQECRLRDLTYAAPIYVGVEYIRARQIVRRRNVCIGRIPLMLRSANCVLYNKTEEQLAAMDECPLDPGGYFVVKGSEKVILVQEQLSKNRIIVDSDRKDEVVASVTSSTLERKSKTYVGVKKGKIFLRHNSLSEDIPVVIIM</sequence>
<keyword evidence="5" id="KW-0548">Nucleotidyltransferase</keyword>
<dbReference type="GO" id="GO:0003899">
    <property type="term" value="F:DNA-directed RNA polymerase activity"/>
    <property type="evidence" value="ECO:0007669"/>
    <property type="project" value="UniProtKB-EC"/>
</dbReference>
<comment type="similarity">
    <text evidence="1">Belongs to the RNA polymerase beta chain family.</text>
</comment>
<dbReference type="GO" id="GO:0000428">
    <property type="term" value="C:DNA-directed RNA polymerase complex"/>
    <property type="evidence" value="ECO:0007669"/>
    <property type="project" value="UniProtKB-KW"/>
</dbReference>
<dbReference type="EMBL" id="JAEFCI010000563">
    <property type="protein sequence ID" value="KAG5463458.1"/>
    <property type="molecule type" value="Genomic_DNA"/>
</dbReference>
<protein>
    <recommendedName>
        <fullName evidence="2">DNA-directed RNA polymerase</fullName>
        <ecNumber evidence="2">2.7.7.6</ecNumber>
    </recommendedName>
</protein>
<evidence type="ECO:0000256" key="5">
    <source>
        <dbReference type="ARBA" id="ARBA00022695"/>
    </source>
</evidence>
<dbReference type="GO" id="GO:0006351">
    <property type="term" value="P:DNA-templated transcription"/>
    <property type="evidence" value="ECO:0007669"/>
    <property type="project" value="InterPro"/>
</dbReference>
<keyword evidence="9" id="KW-1185">Reference proteome</keyword>
<accession>A0A8H8A2E9</accession>
<evidence type="ECO:0000313" key="9">
    <source>
        <dbReference type="Proteomes" id="UP000673691"/>
    </source>
</evidence>
<organism evidence="8 9">
    <name type="scientific">Olpidium bornovanus</name>
    <dbReference type="NCBI Taxonomy" id="278681"/>
    <lineage>
        <taxon>Eukaryota</taxon>
        <taxon>Fungi</taxon>
        <taxon>Fungi incertae sedis</taxon>
        <taxon>Olpidiomycota</taxon>
        <taxon>Olpidiomycotina</taxon>
        <taxon>Olpidiomycetes</taxon>
        <taxon>Olpidiales</taxon>
        <taxon>Olpidiaceae</taxon>
        <taxon>Olpidium</taxon>
    </lineage>
</organism>
<proteinExistence type="inferred from homology"/>
<evidence type="ECO:0000256" key="2">
    <source>
        <dbReference type="ARBA" id="ARBA00012418"/>
    </source>
</evidence>
<evidence type="ECO:0000256" key="4">
    <source>
        <dbReference type="ARBA" id="ARBA00022679"/>
    </source>
</evidence>
<dbReference type="SUPFAM" id="SSF64484">
    <property type="entry name" value="beta and beta-prime subunits of DNA dependent RNA-polymerase"/>
    <property type="match status" value="1"/>
</dbReference>
<comment type="caution">
    <text evidence="8">The sequence shown here is derived from an EMBL/GenBank/DDBJ whole genome shotgun (WGS) entry which is preliminary data.</text>
</comment>
<dbReference type="GO" id="GO:0032549">
    <property type="term" value="F:ribonucleoside binding"/>
    <property type="evidence" value="ECO:0007669"/>
    <property type="project" value="InterPro"/>
</dbReference>
<evidence type="ECO:0000313" key="8">
    <source>
        <dbReference type="EMBL" id="KAG5463458.1"/>
    </source>
</evidence>
<dbReference type="EC" id="2.7.7.6" evidence="2"/>
<dbReference type="InterPro" id="IPR015712">
    <property type="entry name" value="DNA-dir_RNA_pol_su2"/>
</dbReference>
<gene>
    <name evidence="8" type="ORF">BJ554DRAFT_7328</name>
</gene>
<evidence type="ECO:0000259" key="7">
    <source>
        <dbReference type="Pfam" id="PF04563"/>
    </source>
</evidence>
<dbReference type="PANTHER" id="PTHR20856">
    <property type="entry name" value="DNA-DIRECTED RNA POLYMERASE I SUBUNIT 2"/>
    <property type="match status" value="1"/>
</dbReference>
<feature type="non-terminal residue" evidence="8">
    <location>
        <position position="274"/>
    </location>
</feature>
<feature type="domain" description="RNA polymerase beta subunit protrusion" evidence="7">
    <location>
        <begin position="72"/>
        <end position="218"/>
    </location>
</feature>